<keyword evidence="3" id="KW-1185">Reference proteome</keyword>
<protein>
    <submittedName>
        <fullName evidence="2">Uncharacterized protein</fullName>
    </submittedName>
</protein>
<name>A0AAN9PQC4_CANGL</name>
<evidence type="ECO:0000313" key="3">
    <source>
        <dbReference type="Proteomes" id="UP001367508"/>
    </source>
</evidence>
<accession>A0AAN9PQC4</accession>
<gene>
    <name evidence="2" type="ORF">VNO77_44430</name>
</gene>
<comment type="caution">
    <text evidence="2">The sequence shown here is derived from an EMBL/GenBank/DDBJ whole genome shotgun (WGS) entry which is preliminary data.</text>
</comment>
<feature type="region of interest" description="Disordered" evidence="1">
    <location>
        <begin position="134"/>
        <end position="157"/>
    </location>
</feature>
<proteinExistence type="predicted"/>
<sequence length="157" mass="17575">MIKDLQTSKYLLENYKLGMHSFCLTLLLGIVQVQVEVKHHSVQFFSKLHSQTDSDPVCPRTTKPTTLRVQLLLMPIFKKKEVKRCLDNPGAYQKVTTILKESGAGFVSKHDSQLNQIADAFLGMVGPEPIHRNGRVTVSNKGSFPKGVLRTDQPIDS</sequence>
<reference evidence="2 3" key="1">
    <citation type="submission" date="2024-01" db="EMBL/GenBank/DDBJ databases">
        <title>The genomes of 5 underutilized Papilionoideae crops provide insights into root nodulation and disease resistanc.</title>
        <authorList>
            <person name="Jiang F."/>
        </authorList>
    </citation>
    <scope>NUCLEOTIDE SEQUENCE [LARGE SCALE GENOMIC DNA]</scope>
    <source>
        <strain evidence="2">LVBAO_FW01</strain>
        <tissue evidence="2">Leaves</tissue>
    </source>
</reference>
<evidence type="ECO:0000256" key="1">
    <source>
        <dbReference type="SAM" id="MobiDB-lite"/>
    </source>
</evidence>
<dbReference type="EMBL" id="JAYMYQ010000011">
    <property type="protein sequence ID" value="KAK7306486.1"/>
    <property type="molecule type" value="Genomic_DNA"/>
</dbReference>
<organism evidence="2 3">
    <name type="scientific">Canavalia gladiata</name>
    <name type="common">Sword bean</name>
    <name type="synonym">Dolichos gladiatus</name>
    <dbReference type="NCBI Taxonomy" id="3824"/>
    <lineage>
        <taxon>Eukaryota</taxon>
        <taxon>Viridiplantae</taxon>
        <taxon>Streptophyta</taxon>
        <taxon>Embryophyta</taxon>
        <taxon>Tracheophyta</taxon>
        <taxon>Spermatophyta</taxon>
        <taxon>Magnoliopsida</taxon>
        <taxon>eudicotyledons</taxon>
        <taxon>Gunneridae</taxon>
        <taxon>Pentapetalae</taxon>
        <taxon>rosids</taxon>
        <taxon>fabids</taxon>
        <taxon>Fabales</taxon>
        <taxon>Fabaceae</taxon>
        <taxon>Papilionoideae</taxon>
        <taxon>50 kb inversion clade</taxon>
        <taxon>NPAAA clade</taxon>
        <taxon>indigoferoid/millettioid clade</taxon>
        <taxon>Phaseoleae</taxon>
        <taxon>Canavalia</taxon>
    </lineage>
</organism>
<evidence type="ECO:0000313" key="2">
    <source>
        <dbReference type="EMBL" id="KAK7306486.1"/>
    </source>
</evidence>
<dbReference type="AlphaFoldDB" id="A0AAN9PQC4"/>
<dbReference type="Proteomes" id="UP001367508">
    <property type="component" value="Unassembled WGS sequence"/>
</dbReference>